<dbReference type="SMART" id="SM00732">
    <property type="entry name" value="YqgFc"/>
    <property type="match status" value="1"/>
</dbReference>
<dbReference type="AlphaFoldDB" id="A0A451DCL6"/>
<dbReference type="InterPro" id="IPR005227">
    <property type="entry name" value="YqgF"/>
</dbReference>
<keyword evidence="1 5" id="KW-0963">Cytoplasm</keyword>
<dbReference type="InterPro" id="IPR006641">
    <property type="entry name" value="YqgF/RNaseH-like_dom"/>
</dbReference>
<dbReference type="InterPro" id="IPR037027">
    <property type="entry name" value="YqgF/RNaseH-like_dom_sf"/>
</dbReference>
<protein>
    <recommendedName>
        <fullName evidence="5">Putative pre-16S rRNA nuclease</fullName>
        <ecNumber evidence="5">3.1.-.-</ecNumber>
    </recommendedName>
</protein>
<accession>A0A451DCL6</accession>
<dbReference type="Proteomes" id="UP000294418">
    <property type="component" value="Chromosome"/>
</dbReference>
<dbReference type="EC" id="3.1.-.-" evidence="5"/>
<evidence type="ECO:0000259" key="6">
    <source>
        <dbReference type="SMART" id="SM00732"/>
    </source>
</evidence>
<dbReference type="PANTHER" id="PTHR33317">
    <property type="entry name" value="POLYNUCLEOTIDYL TRANSFERASE, RIBONUCLEASE H-LIKE SUPERFAMILY PROTEIN"/>
    <property type="match status" value="1"/>
</dbReference>
<name>A0A451DCL6_9GAMM</name>
<keyword evidence="3 5" id="KW-0540">Nuclease</keyword>
<comment type="function">
    <text evidence="5">Could be a nuclease involved in processing of the 5'-end of pre-16S rRNA.</text>
</comment>
<evidence type="ECO:0000256" key="2">
    <source>
        <dbReference type="ARBA" id="ARBA00022517"/>
    </source>
</evidence>
<evidence type="ECO:0000256" key="4">
    <source>
        <dbReference type="ARBA" id="ARBA00022801"/>
    </source>
</evidence>
<organism evidence="7 8">
    <name type="scientific">Candidatus Erwinia haradaeae</name>
    <dbReference type="NCBI Taxonomy" id="1922217"/>
    <lineage>
        <taxon>Bacteria</taxon>
        <taxon>Pseudomonadati</taxon>
        <taxon>Pseudomonadota</taxon>
        <taxon>Gammaproteobacteria</taxon>
        <taxon>Enterobacterales</taxon>
        <taxon>Erwiniaceae</taxon>
        <taxon>Erwinia</taxon>
    </lineage>
</organism>
<dbReference type="Pfam" id="PF03652">
    <property type="entry name" value="RuvX"/>
    <property type="match status" value="1"/>
</dbReference>
<dbReference type="SUPFAM" id="SSF53098">
    <property type="entry name" value="Ribonuclease H-like"/>
    <property type="match status" value="1"/>
</dbReference>
<evidence type="ECO:0000313" key="7">
    <source>
        <dbReference type="EMBL" id="VFP84128.1"/>
    </source>
</evidence>
<dbReference type="RefSeq" id="WP_157989649.1">
    <property type="nucleotide sequence ID" value="NZ_LR217720.1"/>
</dbReference>
<evidence type="ECO:0000256" key="3">
    <source>
        <dbReference type="ARBA" id="ARBA00022722"/>
    </source>
</evidence>
<dbReference type="HAMAP" id="MF_00651">
    <property type="entry name" value="Nuclease_YqgF"/>
    <property type="match status" value="1"/>
</dbReference>
<keyword evidence="4 5" id="KW-0378">Hydrolase</keyword>
<dbReference type="NCBIfam" id="TIGR00250">
    <property type="entry name" value="RNAse_H_YqgF"/>
    <property type="match status" value="1"/>
</dbReference>
<evidence type="ECO:0000256" key="1">
    <source>
        <dbReference type="ARBA" id="ARBA00022490"/>
    </source>
</evidence>
<keyword evidence="2 5" id="KW-0690">Ribosome biogenesis</keyword>
<dbReference type="GO" id="GO:0016788">
    <property type="term" value="F:hydrolase activity, acting on ester bonds"/>
    <property type="evidence" value="ECO:0007669"/>
    <property type="project" value="UniProtKB-UniRule"/>
</dbReference>
<dbReference type="GO" id="GO:0005829">
    <property type="term" value="C:cytosol"/>
    <property type="evidence" value="ECO:0007669"/>
    <property type="project" value="TreeGrafter"/>
</dbReference>
<sequence>MSRSHTFLSFDFGMKSIGVASGQCITSTAYPLKALKAQAGMPSLDEMDALMQTWQPTNIVVGLPLNMNGSEQPLTMRARKFANFMHIRYTVLVDLHDERLSTVEAKSLIFKRRGFQALRKNYIDSLAAAIILESWLENTIFEHN</sequence>
<dbReference type="EMBL" id="LR217720">
    <property type="protein sequence ID" value="VFP84128.1"/>
    <property type="molecule type" value="Genomic_DNA"/>
</dbReference>
<comment type="subcellular location">
    <subcellularLocation>
        <location evidence="5">Cytoplasm</location>
    </subcellularLocation>
</comment>
<dbReference type="OrthoDB" id="9796140at2"/>
<proteinExistence type="inferred from homology"/>
<dbReference type="GO" id="GO:0004518">
    <property type="term" value="F:nuclease activity"/>
    <property type="evidence" value="ECO:0007669"/>
    <property type="project" value="UniProtKB-KW"/>
</dbReference>
<dbReference type="GO" id="GO:0000967">
    <property type="term" value="P:rRNA 5'-end processing"/>
    <property type="evidence" value="ECO:0007669"/>
    <property type="project" value="UniProtKB-UniRule"/>
</dbReference>
<gene>
    <name evidence="5 7" type="primary">yqgF</name>
    <name evidence="7" type="ORF">ERCILAFE3058_224</name>
</gene>
<feature type="domain" description="YqgF/RNase H-like" evidence="6">
    <location>
        <begin position="5"/>
        <end position="105"/>
    </location>
</feature>
<reference evidence="7 8" key="1">
    <citation type="submission" date="2019-02" db="EMBL/GenBank/DDBJ databases">
        <authorList>
            <person name="Manzano-Marin A."/>
            <person name="Manzano-Marin A."/>
        </authorList>
    </citation>
    <scope>NUCLEOTIDE SEQUENCE [LARGE SCALE GENOMIC DNA]</scope>
    <source>
        <strain evidence="7 8">ErCilaricifoliae</strain>
    </source>
</reference>
<evidence type="ECO:0000313" key="8">
    <source>
        <dbReference type="Proteomes" id="UP000294418"/>
    </source>
</evidence>
<dbReference type="InterPro" id="IPR012337">
    <property type="entry name" value="RNaseH-like_sf"/>
</dbReference>
<dbReference type="Gene3D" id="3.30.420.140">
    <property type="entry name" value="YqgF/RNase H-like domain"/>
    <property type="match status" value="1"/>
</dbReference>
<dbReference type="PANTHER" id="PTHR33317:SF4">
    <property type="entry name" value="POLYNUCLEOTIDYL TRANSFERASE, RIBONUCLEASE H-LIKE SUPERFAMILY PROTEIN"/>
    <property type="match status" value="1"/>
</dbReference>
<evidence type="ECO:0000256" key="5">
    <source>
        <dbReference type="HAMAP-Rule" id="MF_00651"/>
    </source>
</evidence>
<comment type="similarity">
    <text evidence="5">Belongs to the YqgF HJR family.</text>
</comment>
<dbReference type="CDD" id="cd16964">
    <property type="entry name" value="YqgF"/>
    <property type="match status" value="1"/>
</dbReference>